<dbReference type="InterPro" id="IPR032006">
    <property type="entry name" value="TMIE"/>
</dbReference>
<reference evidence="3" key="1">
    <citation type="submission" date="2022-01" db="EMBL/GenBank/DDBJ databases">
        <authorList>
            <person name="King R."/>
        </authorList>
    </citation>
    <scope>NUCLEOTIDE SEQUENCE</scope>
</reference>
<sequence>MDEDFLRENTQWLEKEVGNLGLRLWHVLGIVFFSILAIVVLLCCCFRFRIPRTKQEIEADHNRRKIVKKFRKRIQKFENTEMDAEMDLRKALEKIRADFMKDAHKSSDHSSGSENDESNYDDKTGARKKKLQTIHKKDQLIQTIYTGSSYDTTNASLEASEN</sequence>
<gene>
    <name evidence="3" type="ORF">CHIRRI_LOCUS15</name>
</gene>
<keyword evidence="2" id="KW-0812">Transmembrane</keyword>
<keyword evidence="4" id="KW-1185">Reference proteome</keyword>
<accession>A0A9P0II14</accession>
<proteinExistence type="predicted"/>
<evidence type="ECO:0000313" key="3">
    <source>
        <dbReference type="EMBL" id="CAH1707145.1"/>
    </source>
</evidence>
<dbReference type="PANTHER" id="PTHR28635">
    <property type="entry name" value="TRANSMEMBRANE INNER EAR EXPRESSED PROTEIN"/>
    <property type="match status" value="1"/>
</dbReference>
<dbReference type="PANTHER" id="PTHR28635:SF1">
    <property type="entry name" value="TRANSMEMBRANE INNER EAR EXPRESSED PROTEIN"/>
    <property type="match status" value="1"/>
</dbReference>
<protein>
    <recommendedName>
        <fullName evidence="5">Transmembrane inner ear expressed protein</fullName>
    </recommendedName>
</protein>
<evidence type="ECO:0000256" key="1">
    <source>
        <dbReference type="SAM" id="MobiDB-lite"/>
    </source>
</evidence>
<dbReference type="Proteomes" id="UP001153620">
    <property type="component" value="Chromosome 1"/>
</dbReference>
<evidence type="ECO:0000313" key="4">
    <source>
        <dbReference type="Proteomes" id="UP001153620"/>
    </source>
</evidence>
<reference evidence="3" key="2">
    <citation type="submission" date="2022-10" db="EMBL/GenBank/DDBJ databases">
        <authorList>
            <consortium name="ENA_rothamsted_submissions"/>
            <consortium name="culmorum"/>
            <person name="King R."/>
        </authorList>
    </citation>
    <scope>NUCLEOTIDE SEQUENCE</scope>
</reference>
<dbReference type="OrthoDB" id="6154284at2759"/>
<feature type="transmembrane region" description="Helical" evidence="2">
    <location>
        <begin position="24"/>
        <end position="46"/>
    </location>
</feature>
<dbReference type="AlphaFoldDB" id="A0A9P0II14"/>
<dbReference type="Pfam" id="PF16038">
    <property type="entry name" value="TMIE"/>
    <property type="match status" value="1"/>
</dbReference>
<evidence type="ECO:0008006" key="5">
    <source>
        <dbReference type="Google" id="ProtNLM"/>
    </source>
</evidence>
<dbReference type="EMBL" id="OU895877">
    <property type="protein sequence ID" value="CAH1707145.1"/>
    <property type="molecule type" value="Genomic_DNA"/>
</dbReference>
<keyword evidence="2" id="KW-0472">Membrane</keyword>
<evidence type="ECO:0000256" key="2">
    <source>
        <dbReference type="SAM" id="Phobius"/>
    </source>
</evidence>
<name>A0A9P0II14_9DIPT</name>
<keyword evidence="2" id="KW-1133">Transmembrane helix</keyword>
<organism evidence="3 4">
    <name type="scientific">Chironomus riparius</name>
    <dbReference type="NCBI Taxonomy" id="315576"/>
    <lineage>
        <taxon>Eukaryota</taxon>
        <taxon>Metazoa</taxon>
        <taxon>Ecdysozoa</taxon>
        <taxon>Arthropoda</taxon>
        <taxon>Hexapoda</taxon>
        <taxon>Insecta</taxon>
        <taxon>Pterygota</taxon>
        <taxon>Neoptera</taxon>
        <taxon>Endopterygota</taxon>
        <taxon>Diptera</taxon>
        <taxon>Nematocera</taxon>
        <taxon>Chironomoidea</taxon>
        <taxon>Chironomidae</taxon>
        <taxon>Chironominae</taxon>
        <taxon>Chironomus</taxon>
    </lineage>
</organism>
<feature type="region of interest" description="Disordered" evidence="1">
    <location>
        <begin position="101"/>
        <end position="134"/>
    </location>
</feature>